<keyword evidence="1" id="KW-0472">Membrane</keyword>
<protein>
    <submittedName>
        <fullName evidence="2">Uncharacterized protein</fullName>
    </submittedName>
</protein>
<proteinExistence type="predicted"/>
<accession>A0A518IGM8</accession>
<name>A0A518IGM8_9PLAN</name>
<dbReference type="AlphaFoldDB" id="A0A518IGM8"/>
<dbReference type="Proteomes" id="UP000318313">
    <property type="component" value="Chromosome"/>
</dbReference>
<evidence type="ECO:0000256" key="1">
    <source>
        <dbReference type="SAM" id="Phobius"/>
    </source>
</evidence>
<dbReference type="RefSeq" id="WP_145311597.1">
    <property type="nucleotide sequence ID" value="NZ_CP037452.1"/>
</dbReference>
<dbReference type="OrthoDB" id="283877at2"/>
<keyword evidence="1" id="KW-1133">Transmembrane helix</keyword>
<keyword evidence="3" id="KW-1185">Reference proteome</keyword>
<dbReference type="EMBL" id="CP037452">
    <property type="protein sequence ID" value="QDV52253.1"/>
    <property type="molecule type" value="Genomic_DNA"/>
</dbReference>
<sequence length="111" mass="13124">MNGTTDKKQWSRKKIVKDIVLTLLIYLAIYVGVYLYLTWNGGYYFNQSGQVRYRSHGLATSDIVIWTPQGCWFQYKFKNIKGEYVSRGNELGYLFAPLIMIDRKWFHPTKI</sequence>
<feature type="transmembrane region" description="Helical" evidence="1">
    <location>
        <begin position="20"/>
        <end position="39"/>
    </location>
</feature>
<evidence type="ECO:0000313" key="3">
    <source>
        <dbReference type="Proteomes" id="UP000318313"/>
    </source>
</evidence>
<evidence type="ECO:0000313" key="2">
    <source>
        <dbReference type="EMBL" id="QDV52253.1"/>
    </source>
</evidence>
<gene>
    <name evidence="2" type="ORF">Enr17x_43130</name>
</gene>
<organism evidence="2 3">
    <name type="scientific">Gimesia fumaroli</name>
    <dbReference type="NCBI Taxonomy" id="2527976"/>
    <lineage>
        <taxon>Bacteria</taxon>
        <taxon>Pseudomonadati</taxon>
        <taxon>Planctomycetota</taxon>
        <taxon>Planctomycetia</taxon>
        <taxon>Planctomycetales</taxon>
        <taxon>Planctomycetaceae</taxon>
        <taxon>Gimesia</taxon>
    </lineage>
</organism>
<dbReference type="KEGG" id="gfm:Enr17x_43130"/>
<keyword evidence="1" id="KW-0812">Transmembrane</keyword>
<reference evidence="2 3" key="1">
    <citation type="submission" date="2019-03" db="EMBL/GenBank/DDBJ databases">
        <title>Deep-cultivation of Planctomycetes and their phenomic and genomic characterization uncovers novel biology.</title>
        <authorList>
            <person name="Wiegand S."/>
            <person name="Jogler M."/>
            <person name="Boedeker C."/>
            <person name="Pinto D."/>
            <person name="Vollmers J."/>
            <person name="Rivas-Marin E."/>
            <person name="Kohn T."/>
            <person name="Peeters S.H."/>
            <person name="Heuer A."/>
            <person name="Rast P."/>
            <person name="Oberbeckmann S."/>
            <person name="Bunk B."/>
            <person name="Jeske O."/>
            <person name="Meyerdierks A."/>
            <person name="Storesund J.E."/>
            <person name="Kallscheuer N."/>
            <person name="Luecker S."/>
            <person name="Lage O.M."/>
            <person name="Pohl T."/>
            <person name="Merkel B.J."/>
            <person name="Hornburger P."/>
            <person name="Mueller R.-W."/>
            <person name="Bruemmer F."/>
            <person name="Labrenz M."/>
            <person name="Spormann A.M."/>
            <person name="Op den Camp H."/>
            <person name="Overmann J."/>
            <person name="Amann R."/>
            <person name="Jetten M.S.M."/>
            <person name="Mascher T."/>
            <person name="Medema M.H."/>
            <person name="Devos D.P."/>
            <person name="Kaster A.-K."/>
            <person name="Ovreas L."/>
            <person name="Rohde M."/>
            <person name="Galperin M.Y."/>
            <person name="Jogler C."/>
        </authorList>
    </citation>
    <scope>NUCLEOTIDE SEQUENCE [LARGE SCALE GENOMIC DNA]</scope>
    <source>
        <strain evidence="2 3">Enr17</strain>
    </source>
</reference>